<reference evidence="10 11" key="1">
    <citation type="journal article" date="2017" name="Int. J. Syst. Evol. Microbiol.">
        <title>Bacillus mangrovi sp. nov., isolated from a sediment sample from a mangrove forest.</title>
        <authorList>
            <person name="Gupta V."/>
            <person name="Singh P.K."/>
            <person name="Korpole S."/>
            <person name="Tanuku N.R.S."/>
            <person name="Pinnaka A.K."/>
        </authorList>
    </citation>
    <scope>NUCLEOTIDE SEQUENCE [LARGE SCALE GENOMIC DNA]</scope>
    <source>
        <strain evidence="10 11">KCTC 33872</strain>
    </source>
</reference>
<dbReference type="EMBL" id="WMIB01000008">
    <property type="protein sequence ID" value="MTH53741.1"/>
    <property type="molecule type" value="Genomic_DNA"/>
</dbReference>
<feature type="domain" description="Mandelate racemase/muconate lactonizing enzyme C-terminal" evidence="9">
    <location>
        <begin position="140"/>
        <end position="238"/>
    </location>
</feature>
<dbReference type="InterPro" id="IPR036849">
    <property type="entry name" value="Enolase-like_C_sf"/>
</dbReference>
<feature type="binding site" evidence="6">
    <location>
        <position position="321"/>
    </location>
    <ligand>
        <name>substrate</name>
    </ligand>
</feature>
<dbReference type="InterPro" id="IPR013342">
    <property type="entry name" value="Mandelate_racemase_C"/>
</dbReference>
<feature type="binding site" evidence="6">
    <location>
        <position position="24"/>
    </location>
    <ligand>
        <name>substrate</name>
    </ligand>
</feature>
<evidence type="ECO:0000256" key="5">
    <source>
        <dbReference type="PIRSR" id="PIRSR634603-1"/>
    </source>
</evidence>
<name>A0A7X2S5S3_9BACI</name>
<feature type="active site" description="Proton acceptor; specific for (S)-substrate epimerization" evidence="5">
    <location>
        <position position="266"/>
    </location>
</feature>
<keyword evidence="11" id="KW-1185">Reference proteome</keyword>
<feature type="binding site" evidence="6">
    <location>
        <position position="159"/>
    </location>
    <ligand>
        <name>substrate</name>
    </ligand>
</feature>
<dbReference type="PANTHER" id="PTHR48073">
    <property type="entry name" value="O-SUCCINYLBENZOATE SYNTHASE-RELATED"/>
    <property type="match status" value="1"/>
</dbReference>
<dbReference type="Gene3D" id="3.30.390.10">
    <property type="entry name" value="Enolase-like, N-terminal domain"/>
    <property type="match status" value="1"/>
</dbReference>
<evidence type="ECO:0000256" key="8">
    <source>
        <dbReference type="RuleBase" id="RU366006"/>
    </source>
</evidence>
<keyword evidence="4 8" id="KW-0413">Isomerase</keyword>
<dbReference type="SMART" id="SM00922">
    <property type="entry name" value="MR_MLE"/>
    <property type="match status" value="1"/>
</dbReference>
<comment type="cofactor">
    <cofactor evidence="7 8">
        <name>Mg(2+)</name>
        <dbReference type="ChEBI" id="CHEBI:18420"/>
    </cofactor>
    <text evidence="7 8">Binds 1 Mg(2+) ion per subunit.</text>
</comment>
<proteinExistence type="inferred from homology"/>
<dbReference type="PANTHER" id="PTHR48073:SF2">
    <property type="entry name" value="O-SUCCINYLBENZOATE SYNTHASE"/>
    <property type="match status" value="1"/>
</dbReference>
<evidence type="ECO:0000256" key="6">
    <source>
        <dbReference type="PIRSR" id="PIRSR634603-2"/>
    </source>
</evidence>
<dbReference type="AlphaFoldDB" id="A0A7X2S5S3"/>
<keyword evidence="3 7" id="KW-0460">Magnesium</keyword>
<dbReference type="EC" id="5.1.1.-" evidence="8"/>
<feature type="active site" description="Proton acceptor; specific for (R)-substrate epimerization" evidence="5">
    <location>
        <position position="161"/>
    </location>
</feature>
<evidence type="ECO:0000313" key="10">
    <source>
        <dbReference type="EMBL" id="MTH53741.1"/>
    </source>
</evidence>
<dbReference type="CDD" id="cd03319">
    <property type="entry name" value="L-Ala-DL-Glu_epimerase"/>
    <property type="match status" value="1"/>
</dbReference>
<gene>
    <name evidence="10" type="ORF">GKZ89_10025</name>
</gene>
<feature type="binding site" evidence="7">
    <location>
        <position position="189"/>
    </location>
    <ligand>
        <name>Mg(2+)</name>
        <dbReference type="ChEBI" id="CHEBI:18420"/>
    </ligand>
</feature>
<organism evidence="10 11">
    <name type="scientific">Metabacillus mangrovi</name>
    <dbReference type="NCBI Taxonomy" id="1491830"/>
    <lineage>
        <taxon>Bacteria</taxon>
        <taxon>Bacillati</taxon>
        <taxon>Bacillota</taxon>
        <taxon>Bacilli</taxon>
        <taxon>Bacillales</taxon>
        <taxon>Bacillaceae</taxon>
        <taxon>Metabacillus</taxon>
    </lineage>
</organism>
<feature type="binding site" evidence="6">
    <location>
        <position position="296"/>
    </location>
    <ligand>
        <name>substrate</name>
    </ligand>
</feature>
<dbReference type="Pfam" id="PF02746">
    <property type="entry name" value="MR_MLE_N"/>
    <property type="match status" value="1"/>
</dbReference>
<dbReference type="Proteomes" id="UP000434639">
    <property type="component" value="Unassembled WGS sequence"/>
</dbReference>
<evidence type="ECO:0000256" key="4">
    <source>
        <dbReference type="ARBA" id="ARBA00023235"/>
    </source>
</evidence>
<dbReference type="SUPFAM" id="SSF54826">
    <property type="entry name" value="Enolase N-terminal domain-like"/>
    <property type="match status" value="1"/>
</dbReference>
<dbReference type="Gene3D" id="3.20.20.120">
    <property type="entry name" value="Enolase-like C-terminal domain"/>
    <property type="match status" value="1"/>
</dbReference>
<evidence type="ECO:0000256" key="3">
    <source>
        <dbReference type="ARBA" id="ARBA00022842"/>
    </source>
</evidence>
<accession>A0A7X2S5S3</accession>
<keyword evidence="2 7" id="KW-0479">Metal-binding</keyword>
<dbReference type="InterPro" id="IPR029017">
    <property type="entry name" value="Enolase-like_N"/>
</dbReference>
<dbReference type="SFLD" id="SFLDF00009">
    <property type="entry name" value="o-succinylbenzoate_synthase"/>
    <property type="match status" value="1"/>
</dbReference>
<feature type="binding site" evidence="6">
    <location>
        <position position="294"/>
    </location>
    <ligand>
        <name>substrate</name>
    </ligand>
</feature>
<dbReference type="SFLD" id="SFLDS00001">
    <property type="entry name" value="Enolase"/>
    <property type="match status" value="1"/>
</dbReference>
<evidence type="ECO:0000259" key="9">
    <source>
        <dbReference type="SMART" id="SM00922"/>
    </source>
</evidence>
<dbReference type="GO" id="GO:0016855">
    <property type="term" value="F:racemase and epimerase activity, acting on amino acids and derivatives"/>
    <property type="evidence" value="ECO:0007669"/>
    <property type="project" value="UniProtKB-UniRule"/>
</dbReference>
<dbReference type="GO" id="GO:0046872">
    <property type="term" value="F:metal ion binding"/>
    <property type="evidence" value="ECO:0007669"/>
    <property type="project" value="UniProtKB-KW"/>
</dbReference>
<feature type="binding site" evidence="6">
    <location>
        <position position="134"/>
    </location>
    <ligand>
        <name>substrate</name>
    </ligand>
</feature>
<evidence type="ECO:0000313" key="11">
    <source>
        <dbReference type="Proteomes" id="UP000434639"/>
    </source>
</evidence>
<sequence>MRIQKIDVFTRKVPLLAAFKTALRTVTEVEIIDAVIHFENGMKGRGSAAPSYVITGDSAESIKAALLGPIQEAISGKNLFDFQKTLSAVQSCCAGNPSAKAAADIALHDAFSRSLEIPLWKLLGGRKPLTTCMTISADRPEKMAEDAKIAAEKGFAVLKVKVGADPEQDFERVEAIQTVLPSHIRLRLDANQGWDPKQAVAFIRQFEKMNWNIELIEQPVAASDWDGLKYVTDHSGIPIMADESLFSAKDAMKLAAGRYADMLNIKLMKCGGLSEAWKIATVAQLHGVACMVGSMMESSVSVGAAAHLAAAHPNIRYFDLDAPLWLKEDASCIQYDRNHVLLSDLPGLGLPAAELIS</sequence>
<comment type="similarity">
    <text evidence="1 8">Belongs to the mandelate racemase/muconate lactonizing enzyme family.</text>
</comment>
<feature type="binding site" evidence="6">
    <location>
        <position position="319"/>
    </location>
    <ligand>
        <name>substrate</name>
    </ligand>
</feature>
<dbReference type="InterPro" id="IPR034603">
    <property type="entry name" value="Dipeptide_epimerase"/>
</dbReference>
<dbReference type="SUPFAM" id="SSF51604">
    <property type="entry name" value="Enolase C-terminal domain-like"/>
    <property type="match status" value="1"/>
</dbReference>
<evidence type="ECO:0000256" key="1">
    <source>
        <dbReference type="ARBA" id="ARBA00008031"/>
    </source>
</evidence>
<dbReference type="RefSeq" id="WP_155112272.1">
    <property type="nucleotide sequence ID" value="NZ_WMIB01000008.1"/>
</dbReference>
<dbReference type="InterPro" id="IPR029065">
    <property type="entry name" value="Enolase_C-like"/>
</dbReference>
<feature type="binding site" evidence="7">
    <location>
        <position position="217"/>
    </location>
    <ligand>
        <name>Mg(2+)</name>
        <dbReference type="ChEBI" id="CHEBI:18420"/>
    </ligand>
</feature>
<dbReference type="OrthoDB" id="9775391at2"/>
<dbReference type="SFLD" id="SFLDG00180">
    <property type="entry name" value="muconate_cycloisomerase"/>
    <property type="match status" value="1"/>
</dbReference>
<comment type="caution">
    <text evidence="10">The sequence shown here is derived from an EMBL/GenBank/DDBJ whole genome shotgun (WGS) entry which is preliminary data.</text>
</comment>
<dbReference type="Pfam" id="PF13378">
    <property type="entry name" value="MR_MLE_C"/>
    <property type="match status" value="1"/>
</dbReference>
<evidence type="ECO:0000256" key="2">
    <source>
        <dbReference type="ARBA" id="ARBA00022723"/>
    </source>
</evidence>
<dbReference type="InterPro" id="IPR013341">
    <property type="entry name" value="Mandelate_racemase_N_dom"/>
</dbReference>
<evidence type="ECO:0000256" key="7">
    <source>
        <dbReference type="PIRSR" id="PIRSR634603-3"/>
    </source>
</evidence>
<protein>
    <recommendedName>
        <fullName evidence="8">Dipeptide epimerase</fullName>
        <ecNumber evidence="8">5.1.1.-</ecNumber>
    </recommendedName>
</protein>
<feature type="binding site" evidence="7">
    <location>
        <position position="242"/>
    </location>
    <ligand>
        <name>Mg(2+)</name>
        <dbReference type="ChEBI" id="CHEBI:18420"/>
    </ligand>
</feature>